<dbReference type="EMBL" id="KB469315">
    <property type="protein sequence ID" value="EPQ50475.1"/>
    <property type="molecule type" value="Genomic_DNA"/>
</dbReference>
<reference evidence="1 2" key="1">
    <citation type="journal article" date="2012" name="Science">
        <title>The Paleozoic origin of enzymatic lignin decomposition reconstructed from 31 fungal genomes.</title>
        <authorList>
            <person name="Floudas D."/>
            <person name="Binder M."/>
            <person name="Riley R."/>
            <person name="Barry K."/>
            <person name="Blanchette R.A."/>
            <person name="Henrissat B."/>
            <person name="Martinez A.T."/>
            <person name="Otillar R."/>
            <person name="Spatafora J.W."/>
            <person name="Yadav J.S."/>
            <person name="Aerts A."/>
            <person name="Benoit I."/>
            <person name="Boyd A."/>
            <person name="Carlson A."/>
            <person name="Copeland A."/>
            <person name="Coutinho P.M."/>
            <person name="de Vries R.P."/>
            <person name="Ferreira P."/>
            <person name="Findley K."/>
            <person name="Foster B."/>
            <person name="Gaskell J."/>
            <person name="Glotzer D."/>
            <person name="Gorecki P."/>
            <person name="Heitman J."/>
            <person name="Hesse C."/>
            <person name="Hori C."/>
            <person name="Igarashi K."/>
            <person name="Jurgens J.A."/>
            <person name="Kallen N."/>
            <person name="Kersten P."/>
            <person name="Kohler A."/>
            <person name="Kuees U."/>
            <person name="Kumar T.K.A."/>
            <person name="Kuo A."/>
            <person name="LaButti K."/>
            <person name="Larrondo L.F."/>
            <person name="Lindquist E."/>
            <person name="Ling A."/>
            <person name="Lombard V."/>
            <person name="Lucas S."/>
            <person name="Lundell T."/>
            <person name="Martin R."/>
            <person name="McLaughlin D.J."/>
            <person name="Morgenstern I."/>
            <person name="Morin E."/>
            <person name="Murat C."/>
            <person name="Nagy L.G."/>
            <person name="Nolan M."/>
            <person name="Ohm R.A."/>
            <person name="Patyshakuliyeva A."/>
            <person name="Rokas A."/>
            <person name="Ruiz-Duenas F.J."/>
            <person name="Sabat G."/>
            <person name="Salamov A."/>
            <person name="Samejima M."/>
            <person name="Schmutz J."/>
            <person name="Slot J.C."/>
            <person name="St John F."/>
            <person name="Stenlid J."/>
            <person name="Sun H."/>
            <person name="Sun S."/>
            <person name="Syed K."/>
            <person name="Tsang A."/>
            <person name="Wiebenga A."/>
            <person name="Young D."/>
            <person name="Pisabarro A."/>
            <person name="Eastwood D.C."/>
            <person name="Martin F."/>
            <person name="Cullen D."/>
            <person name="Grigoriev I.V."/>
            <person name="Hibbett D.S."/>
        </authorList>
    </citation>
    <scope>NUCLEOTIDE SEQUENCE [LARGE SCALE GENOMIC DNA]</scope>
    <source>
        <strain evidence="1 2">ATCC 11539</strain>
    </source>
</reference>
<keyword evidence="2" id="KW-1185">Reference proteome</keyword>
<dbReference type="eggNOG" id="ENOG502QZYJ">
    <property type="taxonomic scope" value="Eukaryota"/>
</dbReference>
<organism evidence="1 2">
    <name type="scientific">Gloeophyllum trabeum (strain ATCC 11539 / FP-39264 / Madison 617)</name>
    <name type="common">Brown rot fungus</name>
    <dbReference type="NCBI Taxonomy" id="670483"/>
    <lineage>
        <taxon>Eukaryota</taxon>
        <taxon>Fungi</taxon>
        <taxon>Dikarya</taxon>
        <taxon>Basidiomycota</taxon>
        <taxon>Agaricomycotina</taxon>
        <taxon>Agaricomycetes</taxon>
        <taxon>Gloeophyllales</taxon>
        <taxon>Gloeophyllaceae</taxon>
        <taxon>Gloeophyllum</taxon>
    </lineage>
</organism>
<evidence type="ECO:0000313" key="1">
    <source>
        <dbReference type="EMBL" id="EPQ50475.1"/>
    </source>
</evidence>
<accession>S7R814</accession>
<gene>
    <name evidence="1" type="ORF">GLOTRDRAFT_50397</name>
</gene>
<name>S7R814_GLOTA</name>
<proteinExistence type="predicted"/>
<dbReference type="Proteomes" id="UP000030669">
    <property type="component" value="Unassembled WGS sequence"/>
</dbReference>
<dbReference type="HOGENOM" id="CLU_161516_1_0_1"/>
<protein>
    <submittedName>
        <fullName evidence="1">Uncharacterized protein</fullName>
    </submittedName>
</protein>
<dbReference type="OrthoDB" id="2629491at2759"/>
<sequence>MNIGGQKKYYLTGIIYHGDYHFNCRFIGKDGTIWYNDGMVTGRNCIEEGNLTYTDLNDLNTCKGKTITIAIYSRRY</sequence>
<dbReference type="RefSeq" id="XP_007870992.1">
    <property type="nucleotide sequence ID" value="XM_007872801.1"/>
</dbReference>
<dbReference type="GeneID" id="19306731"/>
<dbReference type="AlphaFoldDB" id="S7R814"/>
<evidence type="ECO:0000313" key="2">
    <source>
        <dbReference type="Proteomes" id="UP000030669"/>
    </source>
</evidence>
<dbReference type="KEGG" id="gtr:GLOTRDRAFT_50397"/>